<dbReference type="Proteomes" id="UP001147746">
    <property type="component" value="Unassembled WGS sequence"/>
</dbReference>
<dbReference type="OrthoDB" id="5412996at2759"/>
<dbReference type="InterPro" id="IPR051678">
    <property type="entry name" value="AGP_Transferase"/>
</dbReference>
<dbReference type="InterPro" id="IPR011009">
    <property type="entry name" value="Kinase-like_dom_sf"/>
</dbReference>
<evidence type="ECO:0000313" key="2">
    <source>
        <dbReference type="Proteomes" id="UP001147746"/>
    </source>
</evidence>
<dbReference type="AlphaFoldDB" id="A0A9W9QCB7"/>
<dbReference type="PANTHER" id="PTHR21310:SF37">
    <property type="entry name" value="AMINOGLYCOSIDE PHOSPHOTRANSFERASE DOMAIN-CONTAINING PROTEIN"/>
    <property type="match status" value="1"/>
</dbReference>
<dbReference type="Gene3D" id="3.30.200.20">
    <property type="entry name" value="Phosphorylase Kinase, domain 1"/>
    <property type="match status" value="1"/>
</dbReference>
<gene>
    <name evidence="1" type="ORF">N7476_000558</name>
</gene>
<reference evidence="1" key="1">
    <citation type="submission" date="2022-12" db="EMBL/GenBank/DDBJ databases">
        <authorList>
            <person name="Petersen C."/>
        </authorList>
    </citation>
    <scope>NUCLEOTIDE SEQUENCE</scope>
    <source>
        <strain evidence="1">IBT 21472</strain>
    </source>
</reference>
<sequence length="88" mass="10072">MKFEDGGSAIIRFPKPGAVMFPEEKVRNEVAAMRFIQDHTSIPVPSIFHWGTKEESPIGLFFIILEYIEHEMDLSDALNIHRRGSGER</sequence>
<proteinExistence type="predicted"/>
<organism evidence="1 2">
    <name type="scientific">Penicillium atrosanguineum</name>
    <dbReference type="NCBI Taxonomy" id="1132637"/>
    <lineage>
        <taxon>Eukaryota</taxon>
        <taxon>Fungi</taxon>
        <taxon>Dikarya</taxon>
        <taxon>Ascomycota</taxon>
        <taxon>Pezizomycotina</taxon>
        <taxon>Eurotiomycetes</taxon>
        <taxon>Eurotiomycetidae</taxon>
        <taxon>Eurotiales</taxon>
        <taxon>Aspergillaceae</taxon>
        <taxon>Penicillium</taxon>
    </lineage>
</organism>
<name>A0A9W9QCB7_9EURO</name>
<comment type="caution">
    <text evidence="1">The sequence shown here is derived from an EMBL/GenBank/DDBJ whole genome shotgun (WGS) entry which is preliminary data.</text>
</comment>
<keyword evidence="2" id="KW-1185">Reference proteome</keyword>
<protein>
    <submittedName>
        <fullName evidence="1">Phosphotransferase family protein</fullName>
    </submittedName>
</protein>
<dbReference type="EMBL" id="JAPZBO010000001">
    <property type="protein sequence ID" value="KAJ5330775.1"/>
    <property type="molecule type" value="Genomic_DNA"/>
</dbReference>
<accession>A0A9W9QCB7</accession>
<dbReference type="PANTHER" id="PTHR21310">
    <property type="entry name" value="AMINOGLYCOSIDE PHOSPHOTRANSFERASE-RELATED-RELATED"/>
    <property type="match status" value="1"/>
</dbReference>
<dbReference type="SUPFAM" id="SSF56112">
    <property type="entry name" value="Protein kinase-like (PK-like)"/>
    <property type="match status" value="1"/>
</dbReference>
<reference evidence="1" key="2">
    <citation type="journal article" date="2023" name="IMA Fungus">
        <title>Comparative genomic study of the Penicillium genus elucidates a diverse pangenome and 15 lateral gene transfer events.</title>
        <authorList>
            <person name="Petersen C."/>
            <person name="Sorensen T."/>
            <person name="Nielsen M.R."/>
            <person name="Sondergaard T.E."/>
            <person name="Sorensen J.L."/>
            <person name="Fitzpatrick D.A."/>
            <person name="Frisvad J.C."/>
            <person name="Nielsen K.L."/>
        </authorList>
    </citation>
    <scope>NUCLEOTIDE SEQUENCE</scope>
    <source>
        <strain evidence="1">IBT 21472</strain>
    </source>
</reference>
<evidence type="ECO:0000313" key="1">
    <source>
        <dbReference type="EMBL" id="KAJ5330775.1"/>
    </source>
</evidence>